<feature type="chain" id="PRO_5003070521" description="Nickel transport complex, NikM subunit, transmembrane" evidence="2">
    <location>
        <begin position="23"/>
        <end position="303"/>
    </location>
</feature>
<organism evidence="3 4">
    <name type="scientific">Sideroxydans lithotrophicus (strain ES-1)</name>
    <dbReference type="NCBI Taxonomy" id="580332"/>
    <lineage>
        <taxon>Bacteria</taxon>
        <taxon>Pseudomonadati</taxon>
        <taxon>Pseudomonadota</taxon>
        <taxon>Betaproteobacteria</taxon>
        <taxon>Nitrosomonadales</taxon>
        <taxon>Gallionellaceae</taxon>
        <taxon>Sideroxydans</taxon>
    </lineage>
</organism>
<feature type="transmembrane region" description="Helical" evidence="1">
    <location>
        <begin position="270"/>
        <end position="288"/>
    </location>
</feature>
<evidence type="ECO:0000313" key="3">
    <source>
        <dbReference type="EMBL" id="ADE11622.1"/>
    </source>
</evidence>
<sequence precursor="true">MIKKMNGVAIVLLASAMPLAQADDHAAMMHGGHDHAAMMGMQAKAVAWTSFPMLKTVTSGASRNLAVTSAVPQNIVVASVDAWSNDLQDEHAHRQLTLDMSGAKLVNFANGGFYWLSGREEQAGKVQVASTVYYNGERSAKDPTAMFMQQKQELEIIPLPFPKEHSRYRAKEDWKFVVRFNGKPLANQKVELETTNGSKSELVTDALGILALHVPDDFKAESGQTTAGNHGHDMAGAEFVLATNHAEGDRNYLTAFNSSYGKNAFDNRSIALGLGFTVLGMIGAVPLLRQRKSGRQNREVGDA</sequence>
<evidence type="ECO:0000256" key="1">
    <source>
        <dbReference type="SAM" id="Phobius"/>
    </source>
</evidence>
<dbReference type="eggNOG" id="ENOG5031DYS">
    <property type="taxonomic scope" value="Bacteria"/>
</dbReference>
<proteinExistence type="predicted"/>
<accession>D5CRN6</accession>
<keyword evidence="4" id="KW-1185">Reference proteome</keyword>
<keyword evidence="2" id="KW-0732">Signal</keyword>
<dbReference type="KEGG" id="slt:Slit_1385"/>
<evidence type="ECO:0000313" key="4">
    <source>
        <dbReference type="Proteomes" id="UP000001625"/>
    </source>
</evidence>
<reference evidence="3 4" key="1">
    <citation type="submission" date="2010-03" db="EMBL/GenBank/DDBJ databases">
        <title>Complete sequence of Sideroxydans lithotrophicus ES-1.</title>
        <authorList>
            <consortium name="US DOE Joint Genome Institute"/>
            <person name="Lucas S."/>
            <person name="Copeland A."/>
            <person name="Lapidus A."/>
            <person name="Cheng J.-F."/>
            <person name="Bruce D."/>
            <person name="Goodwin L."/>
            <person name="Pitluck S."/>
            <person name="Munk A.C."/>
            <person name="Detter J.C."/>
            <person name="Han C."/>
            <person name="Tapia R."/>
            <person name="Larimer F."/>
            <person name="Land M."/>
            <person name="Hauser L."/>
            <person name="Kyrpides N."/>
            <person name="Ivanova N."/>
            <person name="Emerson D."/>
            <person name="Woyke T."/>
        </authorList>
    </citation>
    <scope>NUCLEOTIDE SEQUENCE [LARGE SCALE GENOMIC DNA]</scope>
    <source>
        <strain evidence="3 4">ES-1</strain>
    </source>
</reference>
<dbReference type="HOGENOM" id="CLU_933595_0_0_4"/>
<feature type="signal peptide" evidence="2">
    <location>
        <begin position="1"/>
        <end position="22"/>
    </location>
</feature>
<evidence type="ECO:0008006" key="5">
    <source>
        <dbReference type="Google" id="ProtNLM"/>
    </source>
</evidence>
<keyword evidence="1" id="KW-0812">Transmembrane</keyword>
<evidence type="ECO:0000256" key="2">
    <source>
        <dbReference type="SAM" id="SignalP"/>
    </source>
</evidence>
<dbReference type="AlphaFoldDB" id="D5CRN6"/>
<dbReference type="Proteomes" id="UP000001625">
    <property type="component" value="Chromosome"/>
</dbReference>
<dbReference type="EMBL" id="CP001965">
    <property type="protein sequence ID" value="ADE11622.1"/>
    <property type="molecule type" value="Genomic_DNA"/>
</dbReference>
<dbReference type="STRING" id="580332.Slit_1385"/>
<keyword evidence="1" id="KW-0472">Membrane</keyword>
<keyword evidence="1" id="KW-1133">Transmembrane helix</keyword>
<name>D5CRN6_SIDLE</name>
<protein>
    <recommendedName>
        <fullName evidence="5">Nickel transport complex, NikM subunit, transmembrane</fullName>
    </recommendedName>
</protein>
<gene>
    <name evidence="3" type="ordered locus">Slit_1385</name>
</gene>